<dbReference type="InterPro" id="IPR031568">
    <property type="entry name" value="Pet117"/>
</dbReference>
<dbReference type="PANTHER" id="PTHR28163:SF1">
    <property type="entry name" value="PROTEIN PET117 HOMOLOG, MITOCHONDRIAL"/>
    <property type="match status" value="1"/>
</dbReference>
<evidence type="ECO:0000256" key="3">
    <source>
        <dbReference type="ARBA" id="ARBA00022946"/>
    </source>
</evidence>
<dbReference type="AlphaFoldDB" id="A0A1X2HFJ8"/>
<keyword evidence="3" id="KW-0809">Transit peptide</keyword>
<evidence type="ECO:0000313" key="5">
    <source>
        <dbReference type="EMBL" id="ORY97691.1"/>
    </source>
</evidence>
<dbReference type="OrthoDB" id="76305at2759"/>
<protein>
    <recommendedName>
        <fullName evidence="7">Cytochrome c oxidase assembly protein</fullName>
    </recommendedName>
</protein>
<keyword evidence="6" id="KW-1185">Reference proteome</keyword>
<evidence type="ECO:0000313" key="6">
    <source>
        <dbReference type="Proteomes" id="UP000242180"/>
    </source>
</evidence>
<evidence type="ECO:0000256" key="1">
    <source>
        <dbReference type="ARBA" id="ARBA00004173"/>
    </source>
</evidence>
<comment type="caution">
    <text evidence="5">The sequence shown here is derived from an EMBL/GenBank/DDBJ whole genome shotgun (WGS) entry which is preliminary data.</text>
</comment>
<organism evidence="5 6">
    <name type="scientific">Syncephalastrum racemosum</name>
    <name type="common">Filamentous fungus</name>
    <dbReference type="NCBI Taxonomy" id="13706"/>
    <lineage>
        <taxon>Eukaryota</taxon>
        <taxon>Fungi</taxon>
        <taxon>Fungi incertae sedis</taxon>
        <taxon>Mucoromycota</taxon>
        <taxon>Mucoromycotina</taxon>
        <taxon>Mucoromycetes</taxon>
        <taxon>Mucorales</taxon>
        <taxon>Syncephalastraceae</taxon>
        <taxon>Syncephalastrum</taxon>
    </lineage>
</organism>
<reference evidence="5 6" key="1">
    <citation type="submission" date="2016-07" db="EMBL/GenBank/DDBJ databases">
        <title>Pervasive Adenine N6-methylation of Active Genes in Fungi.</title>
        <authorList>
            <consortium name="DOE Joint Genome Institute"/>
            <person name="Mondo S.J."/>
            <person name="Dannebaum R.O."/>
            <person name="Kuo R.C."/>
            <person name="Labutti K."/>
            <person name="Haridas S."/>
            <person name="Kuo A."/>
            <person name="Salamov A."/>
            <person name="Ahrendt S.R."/>
            <person name="Lipzen A."/>
            <person name="Sullivan W."/>
            <person name="Andreopoulos W.B."/>
            <person name="Clum A."/>
            <person name="Lindquist E."/>
            <person name="Daum C."/>
            <person name="Ramamoorthy G.K."/>
            <person name="Gryganskyi A."/>
            <person name="Culley D."/>
            <person name="Magnuson J.K."/>
            <person name="James T.Y."/>
            <person name="O'Malley M.A."/>
            <person name="Stajich J.E."/>
            <person name="Spatafora J.W."/>
            <person name="Visel A."/>
            <person name="Grigoriev I.V."/>
        </authorList>
    </citation>
    <scope>NUCLEOTIDE SEQUENCE [LARGE SCALE GENOMIC DNA]</scope>
    <source>
        <strain evidence="5 6">NRRL 2496</strain>
    </source>
</reference>
<dbReference type="STRING" id="13706.A0A1X2HFJ8"/>
<dbReference type="GO" id="GO:0033617">
    <property type="term" value="P:mitochondrial respiratory chain complex IV assembly"/>
    <property type="evidence" value="ECO:0007669"/>
    <property type="project" value="TreeGrafter"/>
</dbReference>
<sequence>MSTKAKMTLGASIVFCCGTIYGVHYLQRYEKELMQRGIEKDDERRQKLAQRVENMRELDEQQALHEQLLKTQAVSKAPSSQPASEDDS</sequence>
<gene>
    <name evidence="5" type="ORF">BCR43DRAFT_249114</name>
</gene>
<dbReference type="FunCoup" id="A0A1X2HFJ8">
    <property type="interactions" value="180"/>
</dbReference>
<proteinExistence type="inferred from homology"/>
<accession>A0A1X2HFJ8</accession>
<dbReference type="InParanoid" id="A0A1X2HFJ8"/>
<dbReference type="GO" id="GO:0005739">
    <property type="term" value="C:mitochondrion"/>
    <property type="evidence" value="ECO:0007669"/>
    <property type="project" value="UniProtKB-SubCell"/>
</dbReference>
<dbReference type="PANTHER" id="PTHR28163">
    <property type="entry name" value="PROTEIN PET117 HOMOLOG, MITOCHONDRIAL"/>
    <property type="match status" value="1"/>
</dbReference>
<evidence type="ECO:0000256" key="4">
    <source>
        <dbReference type="ARBA" id="ARBA00023128"/>
    </source>
</evidence>
<dbReference type="OMA" id="EHETMYK"/>
<evidence type="ECO:0008006" key="7">
    <source>
        <dbReference type="Google" id="ProtNLM"/>
    </source>
</evidence>
<evidence type="ECO:0000256" key="2">
    <source>
        <dbReference type="ARBA" id="ARBA00008197"/>
    </source>
</evidence>
<comment type="subcellular location">
    <subcellularLocation>
        <location evidence="1">Mitochondrion</location>
    </subcellularLocation>
</comment>
<dbReference type="Proteomes" id="UP000242180">
    <property type="component" value="Unassembled WGS sequence"/>
</dbReference>
<name>A0A1X2HFJ8_SYNRA</name>
<dbReference type="EMBL" id="MCGN01000004">
    <property type="protein sequence ID" value="ORY97691.1"/>
    <property type="molecule type" value="Genomic_DNA"/>
</dbReference>
<keyword evidence="4" id="KW-0496">Mitochondrion</keyword>
<comment type="similarity">
    <text evidence="2">Belongs to the PET117 family.</text>
</comment>
<dbReference type="Pfam" id="PF15786">
    <property type="entry name" value="PET117"/>
    <property type="match status" value="1"/>
</dbReference>